<evidence type="ECO:0000256" key="8">
    <source>
        <dbReference type="ARBA" id="ARBA00023306"/>
    </source>
</evidence>
<evidence type="ECO:0000256" key="2">
    <source>
        <dbReference type="ARBA" id="ARBA00022618"/>
    </source>
</evidence>
<keyword evidence="8 10" id="KW-0131">Cell cycle</keyword>
<dbReference type="UniPathway" id="UPA00219"/>
<comment type="similarity">
    <text evidence="10">Belongs to the glycosyltransferase 28 family. MurG subfamily.</text>
</comment>
<gene>
    <name evidence="10" type="primary">murG</name>
    <name evidence="13" type="ORF">E1757_16505</name>
</gene>
<feature type="domain" description="Glycosyl transferase family 28 C-terminal" evidence="12">
    <location>
        <begin position="187"/>
        <end position="345"/>
    </location>
</feature>
<dbReference type="Pfam" id="PF04101">
    <property type="entry name" value="Glyco_tran_28_C"/>
    <property type="match status" value="1"/>
</dbReference>
<evidence type="ECO:0000259" key="11">
    <source>
        <dbReference type="Pfam" id="PF03033"/>
    </source>
</evidence>
<name>A0A4V2ZTD2_9BACL</name>
<evidence type="ECO:0000256" key="7">
    <source>
        <dbReference type="ARBA" id="ARBA00023136"/>
    </source>
</evidence>
<dbReference type="GO" id="GO:0051991">
    <property type="term" value="F:UDP-N-acetyl-D-glucosamine:N-acetylmuramoyl-L-alanyl-D-glutamyl-meso-2,6-diaminopimelyl-D-alanyl-D-alanine-diphosphoundecaprenol 4-beta-N-acetylglucosaminlytransferase activity"/>
    <property type="evidence" value="ECO:0007669"/>
    <property type="project" value="RHEA"/>
</dbReference>
<keyword evidence="1 10" id="KW-1003">Cell membrane</keyword>
<protein>
    <recommendedName>
        <fullName evidence="10">UDP-N-acetylglucosamine--N-acetylmuramyl-(pentapeptide) pyrophosphoryl-undecaprenol N-acetylglucosamine transferase</fullName>
        <ecNumber evidence="10">2.4.1.227</ecNumber>
    </recommendedName>
    <alternativeName>
        <fullName evidence="10">Undecaprenyl-PP-MurNAc-pentapeptide-UDPGlcNAc GlcNAc transferase</fullName>
    </alternativeName>
</protein>
<evidence type="ECO:0000256" key="10">
    <source>
        <dbReference type="HAMAP-Rule" id="MF_00033"/>
    </source>
</evidence>
<dbReference type="PANTHER" id="PTHR21015:SF27">
    <property type="entry name" value="UDP-N-ACETYLGLUCOSAMINE--N-ACETYLMURAMYL-(PENTAPEPTIDE) PYROPHOSPHORYL-UNDECAPRENOL N-ACETYLGLUCOSAMINE TRANSFERASE"/>
    <property type="match status" value="1"/>
</dbReference>
<dbReference type="HAMAP" id="MF_00033">
    <property type="entry name" value="MurG"/>
    <property type="match status" value="1"/>
</dbReference>
<dbReference type="Pfam" id="PF03033">
    <property type="entry name" value="Glyco_transf_28"/>
    <property type="match status" value="1"/>
</dbReference>
<feature type="binding site" evidence="10">
    <location>
        <position position="164"/>
    </location>
    <ligand>
        <name>UDP-N-acetyl-alpha-D-glucosamine</name>
        <dbReference type="ChEBI" id="CHEBI:57705"/>
    </ligand>
</feature>
<dbReference type="InterPro" id="IPR007235">
    <property type="entry name" value="Glyco_trans_28_C"/>
</dbReference>
<comment type="caution">
    <text evidence="13">The sequence shown here is derived from an EMBL/GenBank/DDBJ whole genome shotgun (WGS) entry which is preliminary data.</text>
</comment>
<feature type="binding site" evidence="10">
    <location>
        <position position="194"/>
    </location>
    <ligand>
        <name>UDP-N-acetyl-alpha-D-glucosamine</name>
        <dbReference type="ChEBI" id="CHEBI:57705"/>
    </ligand>
</feature>
<dbReference type="NCBIfam" id="NF009102">
    <property type="entry name" value="PRK12446.1"/>
    <property type="match status" value="1"/>
</dbReference>
<feature type="binding site" evidence="10">
    <location>
        <position position="289"/>
    </location>
    <ligand>
        <name>UDP-N-acetyl-alpha-D-glucosamine</name>
        <dbReference type="ChEBI" id="CHEBI:57705"/>
    </ligand>
</feature>
<comment type="function">
    <text evidence="10">Cell wall formation. Catalyzes the transfer of a GlcNAc subunit on undecaprenyl-pyrophosphoryl-MurNAc-pentapeptide (lipid intermediate I) to form undecaprenyl-pyrophosphoryl-MurNAc-(pentapeptide)GlcNAc (lipid intermediate II).</text>
</comment>
<keyword evidence="4 10" id="KW-0808">Transferase</keyword>
<dbReference type="RefSeq" id="WP_133230026.1">
    <property type="nucleotide sequence ID" value="NZ_SMRT01000007.1"/>
</dbReference>
<reference evidence="13 14" key="1">
    <citation type="submission" date="2019-03" db="EMBL/GenBank/DDBJ databases">
        <title>This is whole genome sequence of Paenibacillus sp MS74 strain.</title>
        <authorList>
            <person name="Trinh H.N."/>
        </authorList>
    </citation>
    <scope>NUCLEOTIDE SEQUENCE [LARGE SCALE GENOMIC DNA]</scope>
    <source>
        <strain evidence="13 14">MS74</strain>
    </source>
</reference>
<keyword evidence="5 10" id="KW-0133">Cell shape</keyword>
<accession>A0A4V2ZTD2</accession>
<dbReference type="PANTHER" id="PTHR21015">
    <property type="entry name" value="UDP-N-ACETYLGLUCOSAMINE--N-ACETYLMURAMYL-(PENTAPEPTIDE) PYROPHOSPHORYL-UNDECAPRENOL N-ACETYLGLUCOSAMINE TRANSFERASE 1"/>
    <property type="match status" value="1"/>
</dbReference>
<evidence type="ECO:0000313" key="14">
    <source>
        <dbReference type="Proteomes" id="UP000295636"/>
    </source>
</evidence>
<dbReference type="CDD" id="cd03785">
    <property type="entry name" value="GT28_MurG"/>
    <property type="match status" value="1"/>
</dbReference>
<comment type="subcellular location">
    <subcellularLocation>
        <location evidence="10">Cell membrane</location>
        <topology evidence="10">Peripheral membrane protein</topology>
        <orientation evidence="10">Cytoplasmic side</orientation>
    </subcellularLocation>
</comment>
<dbReference type="OrthoDB" id="9808936at2"/>
<keyword evidence="2 10" id="KW-0132">Cell division</keyword>
<keyword evidence="14" id="KW-1185">Reference proteome</keyword>
<dbReference type="GO" id="GO:0009252">
    <property type="term" value="P:peptidoglycan biosynthetic process"/>
    <property type="evidence" value="ECO:0007669"/>
    <property type="project" value="UniProtKB-UniRule"/>
</dbReference>
<feature type="domain" description="Glycosyltransferase family 28 N-terminal" evidence="11">
    <location>
        <begin position="4"/>
        <end position="141"/>
    </location>
</feature>
<dbReference type="AlphaFoldDB" id="A0A4V2ZTD2"/>
<dbReference type="GO" id="GO:0008360">
    <property type="term" value="P:regulation of cell shape"/>
    <property type="evidence" value="ECO:0007669"/>
    <property type="project" value="UniProtKB-KW"/>
</dbReference>
<evidence type="ECO:0000256" key="9">
    <source>
        <dbReference type="ARBA" id="ARBA00023316"/>
    </source>
</evidence>
<dbReference type="GO" id="GO:0071555">
    <property type="term" value="P:cell wall organization"/>
    <property type="evidence" value="ECO:0007669"/>
    <property type="project" value="UniProtKB-KW"/>
</dbReference>
<proteinExistence type="inferred from homology"/>
<dbReference type="EC" id="2.4.1.227" evidence="10"/>
<sequence length="354" mass="39346">MKTIVFTGGGSAGHVTPNLALIAKLRRLGWHVQYIGSRDGIENDIIGHTDIPFYHISSGKLRRYFDLKNVKDPFKVVKGVGEAYMLLRKLKPAIVFSKGGFVSVPVIVASWLNRIPVISHESDITPGLANKISLPFVTRICVNFPESLKYIKGGKGVCTGLPIREQLMQGKALRGYDLCDFHKQKPVLLVMGGSLGAQKINGAVRESLDRLLEKYQIVHICGKGQTDAAYAKKRGYKQFEYINEELPDILAMTELVVSRAGATSIFEFLALRKPMLLIPLTRQASRGDQLLNADSFQKQGYAQVLFEEELTGASLTAGIDAVYERREQMVERIRTTEQTHASDLIIQLIQESSL</sequence>
<dbReference type="Proteomes" id="UP000295636">
    <property type="component" value="Unassembled WGS sequence"/>
</dbReference>
<dbReference type="NCBIfam" id="TIGR01133">
    <property type="entry name" value="murG"/>
    <property type="match status" value="1"/>
</dbReference>
<keyword evidence="6 10" id="KW-0573">Peptidoglycan synthesis</keyword>
<comment type="pathway">
    <text evidence="10">Cell wall biogenesis; peptidoglycan biosynthesis.</text>
</comment>
<keyword evidence="3 10" id="KW-0328">Glycosyltransferase</keyword>
<keyword evidence="7 10" id="KW-0472">Membrane</keyword>
<dbReference type="SUPFAM" id="SSF53756">
    <property type="entry name" value="UDP-Glycosyltransferase/glycogen phosphorylase"/>
    <property type="match status" value="1"/>
</dbReference>
<dbReference type="EMBL" id="SMRT01000007">
    <property type="protein sequence ID" value="TDF96684.1"/>
    <property type="molecule type" value="Genomic_DNA"/>
</dbReference>
<keyword evidence="9 10" id="KW-0961">Cell wall biogenesis/degradation</keyword>
<feature type="binding site" evidence="10">
    <location>
        <begin position="11"/>
        <end position="13"/>
    </location>
    <ligand>
        <name>UDP-N-acetyl-alpha-D-glucosamine</name>
        <dbReference type="ChEBI" id="CHEBI:57705"/>
    </ligand>
</feature>
<evidence type="ECO:0000259" key="12">
    <source>
        <dbReference type="Pfam" id="PF04101"/>
    </source>
</evidence>
<comment type="caution">
    <text evidence="10">Lacks conserved residue(s) required for the propagation of feature annotation.</text>
</comment>
<dbReference type="GO" id="GO:0051301">
    <property type="term" value="P:cell division"/>
    <property type="evidence" value="ECO:0007669"/>
    <property type="project" value="UniProtKB-KW"/>
</dbReference>
<evidence type="ECO:0000313" key="13">
    <source>
        <dbReference type="EMBL" id="TDF96684.1"/>
    </source>
</evidence>
<evidence type="ECO:0000256" key="6">
    <source>
        <dbReference type="ARBA" id="ARBA00022984"/>
    </source>
</evidence>
<dbReference type="GO" id="GO:0050511">
    <property type="term" value="F:undecaprenyldiphospho-muramoylpentapeptide beta-N-acetylglucosaminyltransferase activity"/>
    <property type="evidence" value="ECO:0007669"/>
    <property type="project" value="UniProtKB-UniRule"/>
</dbReference>
<dbReference type="GO" id="GO:0005886">
    <property type="term" value="C:plasma membrane"/>
    <property type="evidence" value="ECO:0007669"/>
    <property type="project" value="UniProtKB-SubCell"/>
</dbReference>
<comment type="catalytic activity">
    <reaction evidence="10">
        <text>di-trans,octa-cis-undecaprenyl diphospho-N-acetyl-alpha-D-muramoyl-L-alanyl-D-glutamyl-meso-2,6-diaminopimeloyl-D-alanyl-D-alanine + UDP-N-acetyl-alpha-D-glucosamine = di-trans,octa-cis-undecaprenyl diphospho-[N-acetyl-alpha-D-glucosaminyl-(1-&gt;4)]-N-acetyl-alpha-D-muramoyl-L-alanyl-D-glutamyl-meso-2,6-diaminopimeloyl-D-alanyl-D-alanine + UDP + H(+)</text>
        <dbReference type="Rhea" id="RHEA:31227"/>
        <dbReference type="ChEBI" id="CHEBI:15378"/>
        <dbReference type="ChEBI" id="CHEBI:57705"/>
        <dbReference type="ChEBI" id="CHEBI:58223"/>
        <dbReference type="ChEBI" id="CHEBI:61387"/>
        <dbReference type="ChEBI" id="CHEBI:61388"/>
        <dbReference type="EC" id="2.4.1.227"/>
    </reaction>
</comment>
<evidence type="ECO:0000256" key="1">
    <source>
        <dbReference type="ARBA" id="ARBA00022475"/>
    </source>
</evidence>
<dbReference type="InterPro" id="IPR004276">
    <property type="entry name" value="GlycoTrans_28_N"/>
</dbReference>
<dbReference type="Gene3D" id="3.40.50.2000">
    <property type="entry name" value="Glycogen Phosphorylase B"/>
    <property type="match status" value="2"/>
</dbReference>
<evidence type="ECO:0000256" key="4">
    <source>
        <dbReference type="ARBA" id="ARBA00022679"/>
    </source>
</evidence>
<evidence type="ECO:0000256" key="5">
    <source>
        <dbReference type="ARBA" id="ARBA00022960"/>
    </source>
</evidence>
<dbReference type="InterPro" id="IPR006009">
    <property type="entry name" value="GlcNAc_MurG"/>
</dbReference>
<organism evidence="13 14">
    <name type="scientific">Paenibacillus piri</name>
    <dbReference type="NCBI Taxonomy" id="2547395"/>
    <lineage>
        <taxon>Bacteria</taxon>
        <taxon>Bacillati</taxon>
        <taxon>Bacillota</taxon>
        <taxon>Bacilli</taxon>
        <taxon>Bacillales</taxon>
        <taxon>Paenibacillaceae</taxon>
        <taxon>Paenibacillus</taxon>
    </lineage>
</organism>
<evidence type="ECO:0000256" key="3">
    <source>
        <dbReference type="ARBA" id="ARBA00022676"/>
    </source>
</evidence>
<dbReference type="GO" id="GO:0005975">
    <property type="term" value="P:carbohydrate metabolic process"/>
    <property type="evidence" value="ECO:0007669"/>
    <property type="project" value="InterPro"/>
</dbReference>